<dbReference type="Proteomes" id="UP000654075">
    <property type="component" value="Unassembled WGS sequence"/>
</dbReference>
<protein>
    <submittedName>
        <fullName evidence="2">Uncharacterized protein</fullName>
    </submittedName>
</protein>
<proteinExistence type="predicted"/>
<evidence type="ECO:0000313" key="2">
    <source>
        <dbReference type="EMBL" id="CAE8614096.1"/>
    </source>
</evidence>
<feature type="non-terminal residue" evidence="2">
    <location>
        <position position="119"/>
    </location>
</feature>
<gene>
    <name evidence="2" type="ORF">PGLA1383_LOCUS31827</name>
</gene>
<feature type="transmembrane region" description="Helical" evidence="1">
    <location>
        <begin position="6"/>
        <end position="24"/>
    </location>
</feature>
<evidence type="ECO:0000256" key="1">
    <source>
        <dbReference type="SAM" id="Phobius"/>
    </source>
</evidence>
<evidence type="ECO:0000313" key="3">
    <source>
        <dbReference type="Proteomes" id="UP000654075"/>
    </source>
</evidence>
<dbReference type="AlphaFoldDB" id="A0A813FNM0"/>
<keyword evidence="1" id="KW-0812">Transmembrane</keyword>
<accession>A0A813FNM0</accession>
<dbReference type="EMBL" id="CAJNNV010025364">
    <property type="protein sequence ID" value="CAE8614096.1"/>
    <property type="molecule type" value="Genomic_DNA"/>
</dbReference>
<sequence>VSIGTLGLIGIGAGVGYGVGTWISGKYRAKKDARDASLNGRQPQQGEQQLELPWEYQVSLQAWQSFLSSRAANGQVPPPEVERAFRDFQQCEPGHAANVASLCLGMSLPSPEQLKTSTG</sequence>
<reference evidence="2" key="1">
    <citation type="submission" date="2021-02" db="EMBL/GenBank/DDBJ databases">
        <authorList>
            <person name="Dougan E. K."/>
            <person name="Rhodes N."/>
            <person name="Thang M."/>
            <person name="Chan C."/>
        </authorList>
    </citation>
    <scope>NUCLEOTIDE SEQUENCE</scope>
</reference>
<keyword evidence="3" id="KW-1185">Reference proteome</keyword>
<name>A0A813FNM0_POLGL</name>
<comment type="caution">
    <text evidence="2">The sequence shown here is derived from an EMBL/GenBank/DDBJ whole genome shotgun (WGS) entry which is preliminary data.</text>
</comment>
<keyword evidence="1" id="KW-0472">Membrane</keyword>
<keyword evidence="1" id="KW-1133">Transmembrane helix</keyword>
<organism evidence="2 3">
    <name type="scientific">Polarella glacialis</name>
    <name type="common">Dinoflagellate</name>
    <dbReference type="NCBI Taxonomy" id="89957"/>
    <lineage>
        <taxon>Eukaryota</taxon>
        <taxon>Sar</taxon>
        <taxon>Alveolata</taxon>
        <taxon>Dinophyceae</taxon>
        <taxon>Suessiales</taxon>
        <taxon>Suessiaceae</taxon>
        <taxon>Polarella</taxon>
    </lineage>
</organism>